<keyword evidence="2" id="KW-1185">Reference proteome</keyword>
<evidence type="ECO:0008006" key="3">
    <source>
        <dbReference type="Google" id="ProtNLM"/>
    </source>
</evidence>
<comment type="caution">
    <text evidence="1">The sequence shown here is derived from an EMBL/GenBank/DDBJ whole genome shotgun (WGS) entry which is preliminary data.</text>
</comment>
<gene>
    <name evidence="1" type="ORF">Q2T77_29365</name>
</gene>
<name>A0ABT8SE03_9BURK</name>
<sequence>MHIDLKHITDPHKRELAYHIGMAGANDGISIGELMDKCSMV</sequence>
<organism evidence="1 2">
    <name type="scientific">Variovorax ginsengisoli</name>
    <dbReference type="NCBI Taxonomy" id="363844"/>
    <lineage>
        <taxon>Bacteria</taxon>
        <taxon>Pseudomonadati</taxon>
        <taxon>Pseudomonadota</taxon>
        <taxon>Betaproteobacteria</taxon>
        <taxon>Burkholderiales</taxon>
        <taxon>Comamonadaceae</taxon>
        <taxon>Variovorax</taxon>
    </lineage>
</organism>
<protein>
    <recommendedName>
        <fullName evidence="3">Transposase</fullName>
    </recommendedName>
</protein>
<reference evidence="1" key="1">
    <citation type="submission" date="2023-06" db="EMBL/GenBank/DDBJ databases">
        <authorList>
            <person name="Jiang Y."/>
            <person name="Liu Q."/>
        </authorList>
    </citation>
    <scope>NUCLEOTIDE SEQUENCE</scope>
    <source>
        <strain evidence="1">CGMCC 1.12090</strain>
    </source>
</reference>
<dbReference type="Proteomes" id="UP001169027">
    <property type="component" value="Unassembled WGS sequence"/>
</dbReference>
<accession>A0ABT8SE03</accession>
<dbReference type="RefSeq" id="WP_301814439.1">
    <property type="nucleotide sequence ID" value="NZ_JAUJZH010000027.1"/>
</dbReference>
<dbReference type="EMBL" id="JAUKVY010000027">
    <property type="protein sequence ID" value="MDO1536402.1"/>
    <property type="molecule type" value="Genomic_DNA"/>
</dbReference>
<proteinExistence type="predicted"/>
<evidence type="ECO:0000313" key="1">
    <source>
        <dbReference type="EMBL" id="MDO1536402.1"/>
    </source>
</evidence>
<evidence type="ECO:0000313" key="2">
    <source>
        <dbReference type="Proteomes" id="UP001169027"/>
    </source>
</evidence>